<evidence type="ECO:0000313" key="3">
    <source>
        <dbReference type="EMBL" id="MPM60638.1"/>
    </source>
</evidence>
<organism evidence="3">
    <name type="scientific">bioreactor metagenome</name>
    <dbReference type="NCBI Taxonomy" id="1076179"/>
    <lineage>
        <taxon>unclassified sequences</taxon>
        <taxon>metagenomes</taxon>
        <taxon>ecological metagenomes</taxon>
    </lineage>
</organism>
<keyword evidence="2" id="KW-0812">Transmembrane</keyword>
<sequence length="145" mass="15674">MSCICAGYFCWVFGVILYTTTSNISGCPAESLYCSLFRFRIYFTCSSSSFFFSSLLFSFFVLSFCFCFCFCPGFFLNSFRASAVTPPAAPPAPSSPTTTSQGKSSPEEDWSPPTSAVPSVEDSPRGGAKPNAVNGELVISFILLL</sequence>
<reference evidence="3" key="1">
    <citation type="submission" date="2019-08" db="EMBL/GenBank/DDBJ databases">
        <authorList>
            <person name="Kucharzyk K."/>
            <person name="Murdoch R.W."/>
            <person name="Higgins S."/>
            <person name="Loffler F."/>
        </authorList>
    </citation>
    <scope>NUCLEOTIDE SEQUENCE</scope>
</reference>
<proteinExistence type="predicted"/>
<name>A0A645B6F1_9ZZZZ</name>
<protein>
    <submittedName>
        <fullName evidence="3">Uncharacterized protein</fullName>
    </submittedName>
</protein>
<accession>A0A645B6F1</accession>
<comment type="caution">
    <text evidence="3">The sequence shown here is derived from an EMBL/GenBank/DDBJ whole genome shotgun (WGS) entry which is preliminary data.</text>
</comment>
<dbReference type="EMBL" id="VSSQ01017904">
    <property type="protein sequence ID" value="MPM60638.1"/>
    <property type="molecule type" value="Genomic_DNA"/>
</dbReference>
<feature type="region of interest" description="Disordered" evidence="1">
    <location>
        <begin position="84"/>
        <end position="131"/>
    </location>
</feature>
<evidence type="ECO:0000256" key="2">
    <source>
        <dbReference type="SAM" id="Phobius"/>
    </source>
</evidence>
<evidence type="ECO:0000256" key="1">
    <source>
        <dbReference type="SAM" id="MobiDB-lite"/>
    </source>
</evidence>
<gene>
    <name evidence="3" type="ORF">SDC9_107490</name>
</gene>
<feature type="transmembrane region" description="Helical" evidence="2">
    <location>
        <begin position="50"/>
        <end position="76"/>
    </location>
</feature>
<keyword evidence="2" id="KW-1133">Transmembrane helix</keyword>
<dbReference type="AlphaFoldDB" id="A0A645B6F1"/>
<keyword evidence="2" id="KW-0472">Membrane</keyword>